<reference evidence="1" key="2">
    <citation type="submission" date="2021-09" db="EMBL/GenBank/DDBJ databases">
        <authorList>
            <person name="Gilroy R."/>
        </authorList>
    </citation>
    <scope>NUCLEOTIDE SEQUENCE</scope>
    <source>
        <strain evidence="1">ChiGjej6B6-11269</strain>
    </source>
</reference>
<evidence type="ECO:0000313" key="2">
    <source>
        <dbReference type="Proteomes" id="UP000786989"/>
    </source>
</evidence>
<dbReference type="AlphaFoldDB" id="A0A9D2UV76"/>
<dbReference type="EMBL" id="DYWI01000016">
    <property type="protein sequence ID" value="HJF64663.1"/>
    <property type="molecule type" value="Genomic_DNA"/>
</dbReference>
<proteinExistence type="predicted"/>
<accession>A0A9D2UV76</accession>
<comment type="caution">
    <text evidence="1">The sequence shown here is derived from an EMBL/GenBank/DDBJ whole genome shotgun (WGS) entry which is preliminary data.</text>
</comment>
<dbReference type="Proteomes" id="UP000786989">
    <property type="component" value="Unassembled WGS sequence"/>
</dbReference>
<reference evidence="1" key="1">
    <citation type="journal article" date="2021" name="PeerJ">
        <title>Extensive microbial diversity within the chicken gut microbiome revealed by metagenomics and culture.</title>
        <authorList>
            <person name="Gilroy R."/>
            <person name="Ravi A."/>
            <person name="Getino M."/>
            <person name="Pursley I."/>
            <person name="Horton D.L."/>
            <person name="Alikhan N.F."/>
            <person name="Baker D."/>
            <person name="Gharbi K."/>
            <person name="Hall N."/>
            <person name="Watson M."/>
            <person name="Adriaenssens E.M."/>
            <person name="Foster-Nyarko E."/>
            <person name="Jarju S."/>
            <person name="Secka A."/>
            <person name="Antonio M."/>
            <person name="Oren A."/>
            <person name="Chaudhuri R.R."/>
            <person name="La Ragione R."/>
            <person name="Hildebrand F."/>
            <person name="Pallen M.J."/>
        </authorList>
    </citation>
    <scope>NUCLEOTIDE SEQUENCE</scope>
    <source>
        <strain evidence="1">ChiGjej6B6-11269</strain>
    </source>
</reference>
<evidence type="ECO:0000313" key="1">
    <source>
        <dbReference type="EMBL" id="HJF64663.1"/>
    </source>
</evidence>
<sequence length="179" mass="20307">MGIEKNNHCDPLAWVKTDEDILDFAEKVSNGIAEYDYDARVAASARYLLIACTALLRDWFPRKDFTLYGLITTLAMALKREKYDTRLNFANRKSPLDLMFLQIEQGMKYTQDAEGQWGWRKSKFVRNFDGARPGDAGGLHFGEDIASAFYARWRQSADPGILEQSIHSCIISVAELGLT</sequence>
<gene>
    <name evidence="1" type="ORF">K8U77_00905</name>
</gene>
<name>A0A9D2UV76_9ACTN</name>
<protein>
    <submittedName>
        <fullName evidence="1">Uncharacterized protein</fullName>
    </submittedName>
</protein>
<organism evidence="1 2">
    <name type="scientific">Slackia equolifaciens</name>
    <dbReference type="NCBI Taxonomy" id="498718"/>
    <lineage>
        <taxon>Bacteria</taxon>
        <taxon>Bacillati</taxon>
        <taxon>Actinomycetota</taxon>
        <taxon>Coriobacteriia</taxon>
        <taxon>Eggerthellales</taxon>
        <taxon>Eggerthellaceae</taxon>
        <taxon>Slackia</taxon>
    </lineage>
</organism>